<organism evidence="1 2">
    <name type="scientific">Tritonibacter litoralis</name>
    <dbReference type="NCBI Taxonomy" id="2662264"/>
    <lineage>
        <taxon>Bacteria</taxon>
        <taxon>Pseudomonadati</taxon>
        <taxon>Pseudomonadota</taxon>
        <taxon>Alphaproteobacteria</taxon>
        <taxon>Rhodobacterales</taxon>
        <taxon>Paracoccaceae</taxon>
        <taxon>Tritonibacter</taxon>
    </lineage>
</organism>
<proteinExistence type="predicted"/>
<evidence type="ECO:0008006" key="3">
    <source>
        <dbReference type="Google" id="ProtNLM"/>
    </source>
</evidence>
<evidence type="ECO:0000313" key="2">
    <source>
        <dbReference type="Proteomes" id="UP000444174"/>
    </source>
</evidence>
<dbReference type="Proteomes" id="UP000444174">
    <property type="component" value="Unassembled WGS sequence"/>
</dbReference>
<reference evidence="1 2" key="1">
    <citation type="submission" date="2019-10" db="EMBL/GenBank/DDBJ databases">
        <title>Epibacterium sp. nov., isolated from seawater.</title>
        <authorList>
            <person name="Zhang X."/>
            <person name="Li N."/>
        </authorList>
    </citation>
    <scope>NUCLEOTIDE SEQUENCE [LARGE SCALE GENOMIC DNA]</scope>
    <source>
        <strain evidence="1 2">SM1979</strain>
    </source>
</reference>
<dbReference type="EMBL" id="WIBF01000003">
    <property type="protein sequence ID" value="MQQ08330.1"/>
    <property type="molecule type" value="Genomic_DNA"/>
</dbReference>
<keyword evidence="2" id="KW-1185">Reference proteome</keyword>
<comment type="caution">
    <text evidence="1">The sequence shown here is derived from an EMBL/GenBank/DDBJ whole genome shotgun (WGS) entry which is preliminary data.</text>
</comment>
<dbReference type="AlphaFoldDB" id="A0A843YAI7"/>
<dbReference type="RefSeq" id="WP_153215269.1">
    <property type="nucleotide sequence ID" value="NZ_WIBF01000003.1"/>
</dbReference>
<sequence>MKDKMLHQMKRVTEAQYMQEHARVKPILDAEASARAKLAQLDQQVKDAREQSDGDVANGDLAMRSLGADLLWEGWHTRMRRQLNTELAQATAQKLMAMDRLRKSFGRKHAVETMAEDAAKQKKADQAARLYAQLMNQ</sequence>
<accession>A0A843YAI7</accession>
<gene>
    <name evidence="1" type="ORF">GFB49_07700</name>
</gene>
<name>A0A843YAI7_9RHOB</name>
<evidence type="ECO:0000313" key="1">
    <source>
        <dbReference type="EMBL" id="MQQ08330.1"/>
    </source>
</evidence>
<protein>
    <recommendedName>
        <fullName evidence="3">Flagellar FliJ protein</fullName>
    </recommendedName>
</protein>